<dbReference type="PANTHER" id="PTHR16228:SF7">
    <property type="entry name" value="SLC41A_MGTE INTEGRAL MEMBRANE DOMAIN-CONTAINING PROTEIN"/>
    <property type="match status" value="1"/>
</dbReference>
<keyword evidence="8 9" id="KW-0472">Membrane</keyword>
<evidence type="ECO:0000313" key="12">
    <source>
        <dbReference type="Proteomes" id="UP000015104"/>
    </source>
</evidence>
<feature type="transmembrane region" description="Helical" evidence="9">
    <location>
        <begin position="276"/>
        <end position="296"/>
    </location>
</feature>
<keyword evidence="12" id="KW-1185">Reference proteome</keyword>
<evidence type="ECO:0000256" key="3">
    <source>
        <dbReference type="ARBA" id="ARBA00022448"/>
    </source>
</evidence>
<evidence type="ECO:0000256" key="9">
    <source>
        <dbReference type="SAM" id="Phobius"/>
    </source>
</evidence>
<evidence type="ECO:0000256" key="7">
    <source>
        <dbReference type="ARBA" id="ARBA00023065"/>
    </source>
</evidence>
<evidence type="ECO:0000256" key="8">
    <source>
        <dbReference type="ARBA" id="ARBA00023136"/>
    </source>
</evidence>
<feature type="transmembrane region" description="Helical" evidence="9">
    <location>
        <begin position="365"/>
        <end position="387"/>
    </location>
</feature>
<keyword evidence="5" id="KW-0460">Magnesium</keyword>
<evidence type="ECO:0000259" key="10">
    <source>
        <dbReference type="Pfam" id="PF01769"/>
    </source>
</evidence>
<dbReference type="InterPro" id="IPR006667">
    <property type="entry name" value="SLC41_membr_dom"/>
</dbReference>
<keyword evidence="4 9" id="KW-0812">Transmembrane</keyword>
<reference evidence="12" key="1">
    <citation type="submission" date="2011-08" db="EMBL/GenBank/DDBJ databases">
        <authorList>
            <person name="Rombauts S."/>
        </authorList>
    </citation>
    <scope>NUCLEOTIDE SEQUENCE</scope>
    <source>
        <strain evidence="12">London</strain>
    </source>
</reference>
<dbReference type="HOGENOM" id="CLU_018207_3_0_1"/>
<keyword evidence="7" id="KW-0406">Ion transport</keyword>
<dbReference type="Gene3D" id="1.10.357.20">
    <property type="entry name" value="SLC41 divalent cation transporters, integral membrane domain"/>
    <property type="match status" value="2"/>
</dbReference>
<evidence type="ECO:0000256" key="6">
    <source>
        <dbReference type="ARBA" id="ARBA00022989"/>
    </source>
</evidence>
<evidence type="ECO:0000313" key="11">
    <source>
        <dbReference type="EnsemblMetazoa" id="tetur01g00260.1"/>
    </source>
</evidence>
<dbReference type="AlphaFoldDB" id="T1JPN7"/>
<feature type="transmembrane region" description="Helical" evidence="9">
    <location>
        <begin position="399"/>
        <end position="425"/>
    </location>
</feature>
<evidence type="ECO:0000256" key="1">
    <source>
        <dbReference type="ARBA" id="ARBA00004141"/>
    </source>
</evidence>
<feature type="domain" description="SLC41A/MgtE integral membrane" evidence="10">
    <location>
        <begin position="310"/>
        <end position="451"/>
    </location>
</feature>
<dbReference type="eggNOG" id="KOG3788">
    <property type="taxonomic scope" value="Eukaryota"/>
</dbReference>
<protein>
    <recommendedName>
        <fullName evidence="10">SLC41A/MgtE integral membrane domain-containing protein</fullName>
    </recommendedName>
</protein>
<feature type="transmembrane region" description="Helical" evidence="9">
    <location>
        <begin position="239"/>
        <end position="264"/>
    </location>
</feature>
<dbReference type="Proteomes" id="UP000015104">
    <property type="component" value="Unassembled WGS sequence"/>
</dbReference>
<evidence type="ECO:0000256" key="5">
    <source>
        <dbReference type="ARBA" id="ARBA00022842"/>
    </source>
</evidence>
<organism evidence="11 12">
    <name type="scientific">Tetranychus urticae</name>
    <name type="common">Two-spotted spider mite</name>
    <dbReference type="NCBI Taxonomy" id="32264"/>
    <lineage>
        <taxon>Eukaryota</taxon>
        <taxon>Metazoa</taxon>
        <taxon>Ecdysozoa</taxon>
        <taxon>Arthropoda</taxon>
        <taxon>Chelicerata</taxon>
        <taxon>Arachnida</taxon>
        <taxon>Acari</taxon>
        <taxon>Acariformes</taxon>
        <taxon>Trombidiformes</taxon>
        <taxon>Prostigmata</taxon>
        <taxon>Eleutherengona</taxon>
        <taxon>Raphignathae</taxon>
        <taxon>Tetranychoidea</taxon>
        <taxon>Tetranychidae</taxon>
        <taxon>Tetranychus</taxon>
    </lineage>
</organism>
<feature type="transmembrane region" description="Helical" evidence="9">
    <location>
        <begin position="173"/>
        <end position="200"/>
    </location>
</feature>
<sequence>MLLPIMLSGFGNMGAGMVLERVQFMDIFMAIPQLIQLVPPLLGLKGNVEMTLASRLSTHANLGHFSDAPTRRRIIVGNIALCQFLATGVGFIAPIISLLLSHIQFSVAPETALNPSTTTAPGAIPGVVSEPFLSSGSMADHLKATSLSASSMVQFDIEPNPNDFGSPLLAKGILISAIFLATSGLADIILSSTITAVVFISSQILGINADNVATPIAASVGDLMTMVFLVYVAKGLYNLSLIAVWTPMIPLLLWTVILICTGIIARRNSFTRSKVFHGWTPLVVAMLIQNVSGIVMETSLRRFPKMAIYQPIINGFGGNLVAIQSSRVATYLHKHAHKRELVNETDSCCHSPLFFFFGDGQHGRLAFLMVLLAGPIQLPLVLISTLLSATSQITFAQLLTYYVCATIQVIIILYIGYCFVNLLWLLGANPDDNAIPILTALADLLGTIVLVSGYMFLNSIGDVNASHFDEGLLASKSIASIVYNATSTLNITNGTTSLSPSSGPFIELTNITSILSTTMAPFSVTNKLASSLIANLTTLAPINITI</sequence>
<dbReference type="GO" id="GO:0005886">
    <property type="term" value="C:plasma membrane"/>
    <property type="evidence" value="ECO:0007669"/>
    <property type="project" value="TreeGrafter"/>
</dbReference>
<dbReference type="GO" id="GO:0008324">
    <property type="term" value="F:monoatomic cation transmembrane transporter activity"/>
    <property type="evidence" value="ECO:0007669"/>
    <property type="project" value="InterPro"/>
</dbReference>
<evidence type="ECO:0000256" key="4">
    <source>
        <dbReference type="ARBA" id="ARBA00022692"/>
    </source>
</evidence>
<dbReference type="InterPro" id="IPR045349">
    <property type="entry name" value="SLC41A1-3"/>
</dbReference>
<feature type="transmembrane region" description="Helical" evidence="9">
    <location>
        <begin position="212"/>
        <end position="233"/>
    </location>
</feature>
<keyword evidence="6 9" id="KW-1133">Transmembrane helix</keyword>
<dbReference type="EMBL" id="CAEY01000428">
    <property type="status" value="NOT_ANNOTATED_CDS"/>
    <property type="molecule type" value="Genomic_DNA"/>
</dbReference>
<feature type="transmembrane region" description="Helical" evidence="9">
    <location>
        <begin position="437"/>
        <end position="457"/>
    </location>
</feature>
<proteinExistence type="inferred from homology"/>
<comment type="similarity">
    <text evidence="2">Belongs to the SLC41A transporter family.</text>
</comment>
<accession>T1JPN7</accession>
<dbReference type="SUPFAM" id="SSF161093">
    <property type="entry name" value="MgtE membrane domain-like"/>
    <property type="match status" value="3"/>
</dbReference>
<name>T1JPN7_TETUR</name>
<feature type="transmembrane region" description="Helical" evidence="9">
    <location>
        <begin position="75"/>
        <end position="100"/>
    </location>
</feature>
<keyword evidence="3" id="KW-0813">Transport</keyword>
<dbReference type="PANTHER" id="PTHR16228">
    <property type="entry name" value="DIVALENT CATION TRANSPORTER SOLUTE CARRIER FAMILY 41"/>
    <property type="match status" value="1"/>
</dbReference>
<dbReference type="Pfam" id="PF01769">
    <property type="entry name" value="MgtE"/>
    <property type="match status" value="2"/>
</dbReference>
<dbReference type="EnsemblMetazoa" id="tetur01g00260.1">
    <property type="protein sequence ID" value="tetur01g00260.1"/>
    <property type="gene ID" value="tetur01g00260"/>
</dbReference>
<evidence type="ECO:0000256" key="2">
    <source>
        <dbReference type="ARBA" id="ARBA00009749"/>
    </source>
</evidence>
<comment type="subcellular location">
    <subcellularLocation>
        <location evidence="1">Membrane</location>
        <topology evidence="1">Multi-pass membrane protein</topology>
    </subcellularLocation>
</comment>
<feature type="domain" description="SLC41A/MgtE integral membrane" evidence="10">
    <location>
        <begin position="38"/>
        <end position="102"/>
    </location>
</feature>
<dbReference type="InterPro" id="IPR036739">
    <property type="entry name" value="SLC41_membr_dom_sf"/>
</dbReference>
<reference evidence="11" key="2">
    <citation type="submission" date="2015-06" db="UniProtKB">
        <authorList>
            <consortium name="EnsemblMetazoa"/>
        </authorList>
    </citation>
    <scope>IDENTIFICATION</scope>
</reference>